<name>A0A6J4NTX0_9ACTN</name>
<evidence type="ECO:0000256" key="4">
    <source>
        <dbReference type="ARBA" id="ARBA00023082"/>
    </source>
</evidence>
<dbReference type="Gene3D" id="1.10.1740.10">
    <property type="match status" value="1"/>
</dbReference>
<evidence type="ECO:0000256" key="1">
    <source>
        <dbReference type="ARBA" id="ARBA00010641"/>
    </source>
</evidence>
<evidence type="ECO:0000256" key="2">
    <source>
        <dbReference type="ARBA" id="ARBA00011344"/>
    </source>
</evidence>
<dbReference type="AlphaFoldDB" id="A0A6J4NTX0"/>
<dbReference type="InterPro" id="IPR037401">
    <property type="entry name" value="SnoaL-like"/>
</dbReference>
<organism evidence="9">
    <name type="scientific">uncultured Propionibacteriaceae bacterium</name>
    <dbReference type="NCBI Taxonomy" id="257457"/>
    <lineage>
        <taxon>Bacteria</taxon>
        <taxon>Bacillati</taxon>
        <taxon>Actinomycetota</taxon>
        <taxon>Actinomycetes</taxon>
        <taxon>Propionibacteriales</taxon>
        <taxon>Propionibacteriaceae</taxon>
        <taxon>environmental samples</taxon>
    </lineage>
</organism>
<dbReference type="CDD" id="cd06171">
    <property type="entry name" value="Sigma70_r4"/>
    <property type="match status" value="1"/>
</dbReference>
<keyword evidence="5" id="KW-0804">Transcription</keyword>
<dbReference type="NCBIfam" id="NF006089">
    <property type="entry name" value="PRK08241.1"/>
    <property type="match status" value="1"/>
</dbReference>
<keyword evidence="3" id="KW-0805">Transcription regulation</keyword>
<dbReference type="GO" id="GO:0003677">
    <property type="term" value="F:DNA binding"/>
    <property type="evidence" value="ECO:0007669"/>
    <property type="project" value="InterPro"/>
</dbReference>
<dbReference type="PANTHER" id="PTHR30173">
    <property type="entry name" value="SIGMA 19 FACTOR"/>
    <property type="match status" value="1"/>
</dbReference>
<evidence type="ECO:0000259" key="8">
    <source>
        <dbReference type="Pfam" id="PF12680"/>
    </source>
</evidence>
<feature type="domain" description="RNA polymerase sigma factor 70 region 4 type 2" evidence="7">
    <location>
        <begin position="148"/>
        <end position="200"/>
    </location>
</feature>
<evidence type="ECO:0000259" key="6">
    <source>
        <dbReference type="Pfam" id="PF04542"/>
    </source>
</evidence>
<accession>A0A6J4NTX0</accession>
<dbReference type="InterPro" id="IPR013324">
    <property type="entry name" value="RNA_pol_sigma_r3/r4-like"/>
</dbReference>
<feature type="domain" description="SnoaL-like" evidence="8">
    <location>
        <begin position="222"/>
        <end position="297"/>
    </location>
</feature>
<dbReference type="GO" id="GO:0006352">
    <property type="term" value="P:DNA-templated transcription initiation"/>
    <property type="evidence" value="ECO:0007669"/>
    <property type="project" value="InterPro"/>
</dbReference>
<dbReference type="NCBIfam" id="TIGR02937">
    <property type="entry name" value="sigma70-ECF"/>
    <property type="match status" value="1"/>
</dbReference>
<dbReference type="Pfam" id="PF12680">
    <property type="entry name" value="SnoaL_2"/>
    <property type="match status" value="1"/>
</dbReference>
<keyword evidence="4" id="KW-0731">Sigma factor</keyword>
<dbReference type="PANTHER" id="PTHR30173:SF36">
    <property type="entry name" value="ECF RNA POLYMERASE SIGMA FACTOR SIGJ"/>
    <property type="match status" value="1"/>
</dbReference>
<dbReference type="Pfam" id="PF04542">
    <property type="entry name" value="Sigma70_r2"/>
    <property type="match status" value="1"/>
</dbReference>
<evidence type="ECO:0000256" key="3">
    <source>
        <dbReference type="ARBA" id="ARBA00023015"/>
    </source>
</evidence>
<dbReference type="Gene3D" id="1.10.10.10">
    <property type="entry name" value="Winged helix-like DNA-binding domain superfamily/Winged helix DNA-binding domain"/>
    <property type="match status" value="1"/>
</dbReference>
<protein>
    <submittedName>
        <fullName evidence="9">RNA polymerase sigma-70 factor</fullName>
    </submittedName>
</protein>
<dbReference type="SUPFAM" id="SSF54427">
    <property type="entry name" value="NTF2-like"/>
    <property type="match status" value="1"/>
</dbReference>
<feature type="domain" description="RNA polymerase sigma-70 region 2" evidence="6">
    <location>
        <begin position="25"/>
        <end position="92"/>
    </location>
</feature>
<dbReference type="InterPro" id="IPR007627">
    <property type="entry name" value="RNA_pol_sigma70_r2"/>
</dbReference>
<dbReference type="InterPro" id="IPR013325">
    <property type="entry name" value="RNA_pol_sigma_r2"/>
</dbReference>
<evidence type="ECO:0000259" key="7">
    <source>
        <dbReference type="Pfam" id="PF08281"/>
    </source>
</evidence>
<sequence>MKIIGAGRYVSSMTAVATDEAFFALVEPLRGELTAHCYRMLGSVHDAQDLVQETYLRAWRAYGKFEQRSSIRTWMYQIATNTCLTALQSSARRPMPTGLGQPSSDPIGRLDSNPEMTWLEPIPDSVVWGPGETADPAAQVVARESVRLAFVAALQHLTPQQRAVVILRDVLAWRASEVAELLEMTTAGVNSTLQRARAHLGKLAPDQATERPVDEHGQDLLERYVAAFENYDVSGIVSLLKEDAVWEMPPFTGWYQGAAGIGQLISLNCPASGPGDMRLVPTSANGQPAFAVYMRDADGVHRAFQIQLLTVTDNAVSHVAAYFDLRLFATFGLPQQL</sequence>
<evidence type="ECO:0000256" key="5">
    <source>
        <dbReference type="ARBA" id="ARBA00023163"/>
    </source>
</evidence>
<dbReference type="GO" id="GO:0016987">
    <property type="term" value="F:sigma factor activity"/>
    <property type="evidence" value="ECO:0007669"/>
    <property type="project" value="UniProtKB-KW"/>
</dbReference>
<dbReference type="InterPro" id="IPR036388">
    <property type="entry name" value="WH-like_DNA-bd_sf"/>
</dbReference>
<reference evidence="9" key="1">
    <citation type="submission" date="2020-02" db="EMBL/GenBank/DDBJ databases">
        <authorList>
            <person name="Meier V. D."/>
        </authorList>
    </citation>
    <scope>NUCLEOTIDE SEQUENCE</scope>
    <source>
        <strain evidence="9">AVDCRST_MAG75</strain>
    </source>
</reference>
<dbReference type="NCBIfam" id="TIGR02960">
    <property type="entry name" value="SigX5"/>
    <property type="match status" value="1"/>
</dbReference>
<dbReference type="InterPro" id="IPR013249">
    <property type="entry name" value="RNA_pol_sigma70_r4_t2"/>
</dbReference>
<dbReference type="SUPFAM" id="SSF88659">
    <property type="entry name" value="Sigma3 and sigma4 domains of RNA polymerase sigma factors"/>
    <property type="match status" value="1"/>
</dbReference>
<dbReference type="InterPro" id="IPR052704">
    <property type="entry name" value="ECF_Sigma-70_Domain"/>
</dbReference>
<proteinExistence type="inferred from homology"/>
<dbReference type="InterPro" id="IPR014284">
    <property type="entry name" value="RNA_pol_sigma-70_dom"/>
</dbReference>
<dbReference type="InterPro" id="IPR032710">
    <property type="entry name" value="NTF2-like_dom_sf"/>
</dbReference>
<dbReference type="EMBL" id="CADCUO010000093">
    <property type="protein sequence ID" value="CAA9391582.1"/>
    <property type="molecule type" value="Genomic_DNA"/>
</dbReference>
<comment type="similarity">
    <text evidence="1">Belongs to the sigma-70 factor family. ECF subfamily.</text>
</comment>
<dbReference type="Pfam" id="PF08281">
    <property type="entry name" value="Sigma70_r4_2"/>
    <property type="match status" value="1"/>
</dbReference>
<gene>
    <name evidence="9" type="ORF">AVDCRST_MAG75-1593</name>
</gene>
<dbReference type="SUPFAM" id="SSF88946">
    <property type="entry name" value="Sigma2 domain of RNA polymerase sigma factors"/>
    <property type="match status" value="1"/>
</dbReference>
<dbReference type="InterPro" id="IPR014305">
    <property type="entry name" value="RNA_pol_sigma-G_actinobac"/>
</dbReference>
<dbReference type="Gene3D" id="3.10.450.50">
    <property type="match status" value="1"/>
</dbReference>
<evidence type="ECO:0000313" key="9">
    <source>
        <dbReference type="EMBL" id="CAA9391582.1"/>
    </source>
</evidence>
<comment type="subunit">
    <text evidence="2">Interacts transiently with the RNA polymerase catalytic core formed by RpoA, RpoB, RpoC and RpoZ (2 alpha, 1 beta, 1 beta' and 1 omega subunit) to form the RNA polymerase holoenzyme that can initiate transcription.</text>
</comment>